<accession>A0AB39CDT4</accession>
<organism evidence="2">
    <name type="scientific">Pseudomonas phage HRDY3</name>
    <dbReference type="NCBI Taxonomy" id="3236930"/>
    <lineage>
        <taxon>Viruses</taxon>
    </lineage>
</organism>
<evidence type="ECO:0000313" key="2">
    <source>
        <dbReference type="EMBL" id="XDJ15083.1"/>
    </source>
</evidence>
<dbReference type="GO" id="GO:0003917">
    <property type="term" value="F:DNA topoisomerase type I (single strand cut, ATP-independent) activity"/>
    <property type="evidence" value="ECO:0007669"/>
    <property type="project" value="InterPro"/>
</dbReference>
<proteinExistence type="predicted"/>
<dbReference type="PROSITE" id="PS52038">
    <property type="entry name" value="TOPO_IB_2"/>
    <property type="match status" value="1"/>
</dbReference>
<feature type="domain" description="Tyr recombinase" evidence="1">
    <location>
        <begin position="384"/>
        <end position="484"/>
    </location>
</feature>
<dbReference type="Gene3D" id="3.90.15.10">
    <property type="entry name" value="Topoisomerase I, Chain A, domain 3"/>
    <property type="match status" value="1"/>
</dbReference>
<dbReference type="EMBL" id="PQ015379">
    <property type="protein sequence ID" value="XDJ15083.1"/>
    <property type="molecule type" value="Genomic_DNA"/>
</dbReference>
<dbReference type="GO" id="GO:0006310">
    <property type="term" value="P:DNA recombination"/>
    <property type="evidence" value="ECO:0007669"/>
    <property type="project" value="InterPro"/>
</dbReference>
<sequence length="562" mass="63263">MMEMSIAAAAPAPPGSADAFIKLLVAIYKASEFDYGTSFMPKLKKWNVQAQPFLEQYAIKRTFSKTLTMLEQGEDVSAEKYHHIINGCFDALKKKKKAFDKDKGLSKQQLQFLTDVRLARNGSEAATKRLMQNIGYFKDSHISKMFIHEDEHTESTTQSALYDRLEQHVKTHGKVKGNVMPETVLQKWRDKAKELGSNLSEHQDYLDMRRQRKAIADKAVANIVRASGEHTMDVDDIREQMGNIQHDIPDWFVGRMDDKGNYFTSDGLQLMNKPVGAGSMNKNYTPGSTIYYCQYKAPFAQSTTNVYTIAARTEGRVESFGIVQNMLPDMSKYIKKWLPDLAKGPGTLRGTAAAVLETIYQTSARIGSTRALTAGETTYGISTLLRKHLNWNDQRVIIKYLGKKAGAQKHVIKFDDQRTEMLHGAMSEFIHDKKPTEYVFTFRGKPLSNSQVNGYIRELGFPEGFTVHKFRKLRGTAMAKALMDKCPHGARAKDVTVNKWIEDQCLKIGKELGHLAGEKVTATTAIANYIDPSVFIPVYEKTNTRPNSKIQKAIDLATKSAE</sequence>
<dbReference type="InterPro" id="IPR002104">
    <property type="entry name" value="Integrase_catalytic"/>
</dbReference>
<dbReference type="Gene3D" id="1.10.132.120">
    <property type="match status" value="1"/>
</dbReference>
<dbReference type="SUPFAM" id="SSF56349">
    <property type="entry name" value="DNA breaking-rejoining enzymes"/>
    <property type="match status" value="1"/>
</dbReference>
<evidence type="ECO:0000259" key="1">
    <source>
        <dbReference type="Pfam" id="PF00589"/>
    </source>
</evidence>
<dbReference type="InterPro" id="IPR014711">
    <property type="entry name" value="TopoI_cat_a-hlx-sub_euk"/>
</dbReference>
<dbReference type="GO" id="GO:0003677">
    <property type="term" value="F:DNA binding"/>
    <property type="evidence" value="ECO:0007669"/>
    <property type="project" value="InterPro"/>
</dbReference>
<name>A0AB39CDT4_9VIRU</name>
<dbReference type="Pfam" id="PF00589">
    <property type="entry name" value="Phage_integrase"/>
    <property type="match status" value="1"/>
</dbReference>
<dbReference type="GO" id="GO:0006265">
    <property type="term" value="P:DNA topological change"/>
    <property type="evidence" value="ECO:0007669"/>
    <property type="project" value="InterPro"/>
</dbReference>
<dbReference type="GO" id="GO:0015074">
    <property type="term" value="P:DNA integration"/>
    <property type="evidence" value="ECO:0007669"/>
    <property type="project" value="InterPro"/>
</dbReference>
<dbReference type="InterPro" id="IPR011010">
    <property type="entry name" value="DNA_brk_join_enz"/>
</dbReference>
<protein>
    <submittedName>
        <fullName evidence="2">DNA topoisomerase type I</fullName>
    </submittedName>
</protein>
<reference evidence="2" key="1">
    <citation type="submission" date="2024-07" db="EMBL/GenBank/DDBJ databases">
        <authorList>
            <person name="Bringhurst R.M."/>
            <person name="Homer T.E."/>
        </authorList>
    </citation>
    <scope>NUCLEOTIDE SEQUENCE</scope>
</reference>